<dbReference type="PANTHER" id="PTHR12598:SF0">
    <property type="entry name" value="COPPER HOMEOSTASIS PROTEIN CUTC HOMOLOG"/>
    <property type="match status" value="1"/>
</dbReference>
<dbReference type="InterPro" id="IPR005627">
    <property type="entry name" value="CutC-like"/>
</dbReference>
<protein>
    <recommendedName>
        <fullName evidence="2">PF03932 family protein CutC</fullName>
    </recommendedName>
</protein>
<keyword evidence="2" id="KW-0963">Cytoplasm</keyword>
<dbReference type="Gene3D" id="3.20.20.380">
    <property type="entry name" value="Copper homeostasis (CutC) domain"/>
    <property type="match status" value="1"/>
</dbReference>
<comment type="caution">
    <text evidence="3">The sequence shown here is derived from an EMBL/GenBank/DDBJ whole genome shotgun (WGS) entry which is preliminary data.</text>
</comment>
<comment type="subcellular location">
    <subcellularLocation>
        <location evidence="2">Cytoplasm</location>
    </subcellularLocation>
</comment>
<name>A0ABX5NV63_9HYPH</name>
<accession>A0ABX5NV63</accession>
<proteinExistence type="inferred from homology"/>
<dbReference type="InterPro" id="IPR036822">
    <property type="entry name" value="CutC-like_dom_sf"/>
</dbReference>
<dbReference type="SUPFAM" id="SSF110395">
    <property type="entry name" value="CutC-like"/>
    <property type="match status" value="1"/>
</dbReference>
<gene>
    <name evidence="2" type="primary">cutC</name>
    <name evidence="3" type="ORF">DMY87_15490</name>
</gene>
<dbReference type="EMBL" id="QJRY01000005">
    <property type="protein sequence ID" value="PYB72614.1"/>
    <property type="molecule type" value="Genomic_DNA"/>
</dbReference>
<organism evidence="3 4">
    <name type="scientific">Rhizobium wuzhouense</name>
    <dbReference type="NCBI Taxonomy" id="1986026"/>
    <lineage>
        <taxon>Bacteria</taxon>
        <taxon>Pseudomonadati</taxon>
        <taxon>Pseudomonadota</taxon>
        <taxon>Alphaproteobacteria</taxon>
        <taxon>Hyphomicrobiales</taxon>
        <taxon>Rhizobiaceae</taxon>
        <taxon>Rhizobium/Agrobacterium group</taxon>
        <taxon>Rhizobium</taxon>
    </lineage>
</organism>
<comment type="caution">
    <text evidence="2">Once thought to be involved in copper homeostasis, experiments in E.coli have shown this is not the case.</text>
</comment>
<keyword evidence="4" id="KW-1185">Reference proteome</keyword>
<evidence type="ECO:0000313" key="4">
    <source>
        <dbReference type="Proteomes" id="UP000247536"/>
    </source>
</evidence>
<dbReference type="Proteomes" id="UP000247536">
    <property type="component" value="Unassembled WGS sequence"/>
</dbReference>
<dbReference type="Pfam" id="PF03932">
    <property type="entry name" value="CutC"/>
    <property type="match status" value="1"/>
</dbReference>
<dbReference type="PANTHER" id="PTHR12598">
    <property type="entry name" value="COPPER HOMEOSTASIS PROTEIN CUTC"/>
    <property type="match status" value="1"/>
</dbReference>
<comment type="similarity">
    <text evidence="1 2">Belongs to the CutC family.</text>
</comment>
<reference evidence="3 4" key="1">
    <citation type="submission" date="2018-06" db="EMBL/GenBank/DDBJ databases">
        <title>Rhizobium wuzhouense sp. nov., isolated from roots of Oryza officinalis.</title>
        <authorList>
            <person name="Yuan T."/>
        </authorList>
    </citation>
    <scope>NUCLEOTIDE SEQUENCE [LARGE SCALE GENOMIC DNA]</scope>
    <source>
        <strain evidence="3 4">W44</strain>
    </source>
</reference>
<evidence type="ECO:0000256" key="2">
    <source>
        <dbReference type="HAMAP-Rule" id="MF_00795"/>
    </source>
</evidence>
<sequence>MVGQGRRHKVEGSLIVTSEGYIGGPLLEVCVDDVAGLDAAIAGCADRIELCSALGSGGLTPSRGFMTIAAQAPVPVNALIRPRAGGFTYSETEVSLMEADIAAAREAGLAGVVIGATNSKGALDPLVIARLVKAAQGLDLTLHRAIDVVEDIDAALDLAIEFRFSRILTSGGARHAEEGISTLARLAQRGSGRISIMPGGGVRPDNAALFLALPGIRELHASCSQETLSERRLAELGFSAQNTRRTDAETVRALKSRMLATPD</sequence>
<evidence type="ECO:0000313" key="3">
    <source>
        <dbReference type="EMBL" id="PYB72614.1"/>
    </source>
</evidence>
<evidence type="ECO:0000256" key="1">
    <source>
        <dbReference type="ARBA" id="ARBA00007768"/>
    </source>
</evidence>
<dbReference type="HAMAP" id="MF_00795">
    <property type="entry name" value="CutC"/>
    <property type="match status" value="1"/>
</dbReference>